<dbReference type="Proteomes" id="UP000196228">
    <property type="component" value="Chromosome"/>
</dbReference>
<name>A0A1Y0I004_CELCE</name>
<accession>A0A1Y0I004</accession>
<gene>
    <name evidence="1" type="ORF">CBR64_16605</name>
</gene>
<proteinExistence type="predicted"/>
<dbReference type="AlphaFoldDB" id="A0A1Y0I004"/>
<dbReference type="InterPro" id="IPR028956">
    <property type="entry name" value="Imm51"/>
</dbReference>
<organism evidence="1 2">
    <name type="scientific">Cellulosimicrobium cellulans</name>
    <name type="common">Arthrobacter luteus</name>
    <dbReference type="NCBI Taxonomy" id="1710"/>
    <lineage>
        <taxon>Bacteria</taxon>
        <taxon>Bacillati</taxon>
        <taxon>Actinomycetota</taxon>
        <taxon>Actinomycetes</taxon>
        <taxon>Micrococcales</taxon>
        <taxon>Promicromonosporaceae</taxon>
        <taxon>Cellulosimicrobium</taxon>
    </lineage>
</organism>
<evidence type="ECO:0000313" key="2">
    <source>
        <dbReference type="Proteomes" id="UP000196228"/>
    </source>
</evidence>
<dbReference type="KEGG" id="cceu:CBR64_16605"/>
<reference evidence="1 2" key="1">
    <citation type="submission" date="2017-05" db="EMBL/GenBank/DDBJ databases">
        <authorList>
            <person name="Song R."/>
            <person name="Chenine A.L."/>
            <person name="Ruprecht R.M."/>
        </authorList>
    </citation>
    <scope>NUCLEOTIDE SEQUENCE [LARGE SCALE GENOMIC DNA]</scope>
    <source>
        <strain evidence="1 2">PSBB019</strain>
    </source>
</reference>
<evidence type="ECO:0008006" key="3">
    <source>
        <dbReference type="Google" id="ProtNLM"/>
    </source>
</evidence>
<dbReference type="EMBL" id="CP021383">
    <property type="protein sequence ID" value="ARU52824.1"/>
    <property type="molecule type" value="Genomic_DNA"/>
</dbReference>
<protein>
    <recommendedName>
        <fullName evidence="3">Immunity protein 51 of polymorphic toxin system</fullName>
    </recommendedName>
</protein>
<evidence type="ECO:0000313" key="1">
    <source>
        <dbReference type="EMBL" id="ARU52824.1"/>
    </source>
</evidence>
<sequence>MRRGVVGGRRYGARMTNAEDFAPLDPVRLVALSQGWSIIYSPGGPEWHQHKGALERHGVEGSGYDFSGALQAALTDDEPSVLDAVGFDPEGGMVSVYGSDLGALHAAARHLHRLVTDERALDAALARSVELGLDD</sequence>
<dbReference type="Pfam" id="PF15595">
    <property type="entry name" value="Imm51"/>
    <property type="match status" value="1"/>
</dbReference>